<dbReference type="GO" id="GO:0046872">
    <property type="term" value="F:metal ion binding"/>
    <property type="evidence" value="ECO:0007669"/>
    <property type="project" value="UniProtKB-KW"/>
</dbReference>
<reference evidence="5" key="1">
    <citation type="submission" date="2025-08" db="UniProtKB">
        <authorList>
            <consortium name="Ensembl"/>
        </authorList>
    </citation>
    <scope>IDENTIFICATION</scope>
</reference>
<proteinExistence type="predicted"/>
<dbReference type="Proteomes" id="UP000261540">
    <property type="component" value="Unplaced"/>
</dbReference>
<organism evidence="5 6">
    <name type="scientific">Paramormyrops kingsleyae</name>
    <dbReference type="NCBI Taxonomy" id="1676925"/>
    <lineage>
        <taxon>Eukaryota</taxon>
        <taxon>Metazoa</taxon>
        <taxon>Chordata</taxon>
        <taxon>Craniata</taxon>
        <taxon>Vertebrata</taxon>
        <taxon>Euteleostomi</taxon>
        <taxon>Actinopterygii</taxon>
        <taxon>Neopterygii</taxon>
        <taxon>Teleostei</taxon>
        <taxon>Osteoglossocephala</taxon>
        <taxon>Osteoglossomorpha</taxon>
        <taxon>Osteoglossiformes</taxon>
        <taxon>Mormyridae</taxon>
        <taxon>Paramormyrops</taxon>
    </lineage>
</organism>
<evidence type="ECO:0000313" key="5">
    <source>
        <dbReference type="Ensembl" id="ENSPKIP00000034262.1"/>
    </source>
</evidence>
<reference evidence="5" key="2">
    <citation type="submission" date="2025-09" db="UniProtKB">
        <authorList>
            <consortium name="Ensembl"/>
        </authorList>
    </citation>
    <scope>IDENTIFICATION</scope>
</reference>
<evidence type="ECO:0000313" key="6">
    <source>
        <dbReference type="Proteomes" id="UP000261540"/>
    </source>
</evidence>
<dbReference type="Pfam" id="PF13359">
    <property type="entry name" value="DDE_Tnp_4"/>
    <property type="match status" value="1"/>
</dbReference>
<keyword evidence="6" id="KW-1185">Reference proteome</keyword>
<dbReference type="Ensembl" id="ENSPKIT00000015168.1">
    <property type="protein sequence ID" value="ENSPKIP00000034262.1"/>
    <property type="gene ID" value="ENSPKIG00000013662.1"/>
</dbReference>
<name>A0A3B3SU41_9TELE</name>
<sequence length="266" mass="29812">MDSNITMADLALHDLAQGTLIRECRFWDHADLLAESDKWLISHFRLPRSILLHLCTIVDPSRKGQQEVIPEIADMSGISQPSMSCILPGLKGFTSWPTYPGKLCNGAIDCTHVNIKAPSNVAFAYMNRQLFHSINVQLIRDPKSVLLKVFARWPGGTNSSVSKRQEQGAVQDGWLTVGDWGYPLKTWLMTPLNNLQHHRNGLIIMSKQQHRLLSNVCKILAFCVLHNIGMKEGCLQSNVQNERDPQPVLEEPAEENSSAAAIMTRH</sequence>
<evidence type="ECO:0000256" key="2">
    <source>
        <dbReference type="ARBA" id="ARBA00022723"/>
    </source>
</evidence>
<dbReference type="AlphaFoldDB" id="A0A3B3SU41"/>
<evidence type="ECO:0000259" key="4">
    <source>
        <dbReference type="Pfam" id="PF13359"/>
    </source>
</evidence>
<feature type="region of interest" description="Disordered" evidence="3">
    <location>
        <begin position="243"/>
        <end position="266"/>
    </location>
</feature>
<feature type="compositionally biased region" description="Low complexity" evidence="3">
    <location>
        <begin position="255"/>
        <end position="266"/>
    </location>
</feature>
<accession>A0A3B3SU41</accession>
<dbReference type="InterPro" id="IPR027806">
    <property type="entry name" value="HARBI1_dom"/>
</dbReference>
<comment type="cofactor">
    <cofactor evidence="1">
        <name>a divalent metal cation</name>
        <dbReference type="ChEBI" id="CHEBI:60240"/>
    </cofactor>
</comment>
<protein>
    <recommendedName>
        <fullName evidence="4">DDE Tnp4 domain-containing protein</fullName>
    </recommendedName>
</protein>
<feature type="domain" description="DDE Tnp4" evidence="4">
    <location>
        <begin position="108"/>
        <end position="212"/>
    </location>
</feature>
<evidence type="ECO:0000256" key="3">
    <source>
        <dbReference type="SAM" id="MobiDB-lite"/>
    </source>
</evidence>
<keyword evidence="2" id="KW-0479">Metal-binding</keyword>
<evidence type="ECO:0000256" key="1">
    <source>
        <dbReference type="ARBA" id="ARBA00001968"/>
    </source>
</evidence>
<dbReference type="GeneTree" id="ENSGT00940000154348"/>